<dbReference type="EMBL" id="JAHBMH010000073">
    <property type="protein sequence ID" value="KAK1933104.1"/>
    <property type="molecule type" value="Genomic_DNA"/>
</dbReference>
<evidence type="ECO:0000313" key="2">
    <source>
        <dbReference type="EMBL" id="KAK1933104.1"/>
    </source>
</evidence>
<organism evidence="2 3">
    <name type="scientific">Babesia divergens</name>
    <dbReference type="NCBI Taxonomy" id="32595"/>
    <lineage>
        <taxon>Eukaryota</taxon>
        <taxon>Sar</taxon>
        <taxon>Alveolata</taxon>
        <taxon>Apicomplexa</taxon>
        <taxon>Aconoidasida</taxon>
        <taxon>Piroplasmida</taxon>
        <taxon>Babesiidae</taxon>
        <taxon>Babesia</taxon>
    </lineage>
</organism>
<accession>A0AAD9G7C4</accession>
<reference evidence="2" key="1">
    <citation type="journal article" date="2014" name="Nucleic Acids Res.">
        <title>The evolutionary dynamics of variant antigen genes in Babesia reveal a history of genomic innovation underlying host-parasite interaction.</title>
        <authorList>
            <person name="Jackson A.P."/>
            <person name="Otto T.D."/>
            <person name="Darby A."/>
            <person name="Ramaprasad A."/>
            <person name="Xia D."/>
            <person name="Echaide I.E."/>
            <person name="Farber M."/>
            <person name="Gahlot S."/>
            <person name="Gamble J."/>
            <person name="Gupta D."/>
            <person name="Gupta Y."/>
            <person name="Jackson L."/>
            <person name="Malandrin L."/>
            <person name="Malas T.B."/>
            <person name="Moussa E."/>
            <person name="Nair M."/>
            <person name="Reid A.J."/>
            <person name="Sanders M."/>
            <person name="Sharma J."/>
            <person name="Tracey A."/>
            <person name="Quail M.A."/>
            <person name="Weir W."/>
            <person name="Wastling J.M."/>
            <person name="Hall N."/>
            <person name="Willadsen P."/>
            <person name="Lingelbach K."/>
            <person name="Shiels B."/>
            <person name="Tait A."/>
            <person name="Berriman M."/>
            <person name="Allred D.R."/>
            <person name="Pain A."/>
        </authorList>
    </citation>
    <scope>NUCLEOTIDE SEQUENCE</scope>
    <source>
        <strain evidence="2">1802A</strain>
    </source>
</reference>
<dbReference type="InterPro" id="IPR016024">
    <property type="entry name" value="ARM-type_fold"/>
</dbReference>
<sequence length="1660" mass="189320">MTDTPAPKRRCTQSSRKKLLDCTREFCSKRLSEQTDQELNAYLQALGWTKTSSHRSRACRIDENLAVWVLNRVLTQLKKWMALQNGKNRHVNEDITQDVDPNSTPNEQETRRSITPFRHLEIKLVAYLLGNIHDINALYLHSHVLIKMATINNAWSEITLDMIEEDNFVNPCIHMVGSRDSECDIEQYRHAIMAIVGLLKAVYFQSPQNTNIPRAANRICMGINLNDLVTQIIDDVTTLAIWNQAFQNIKSIYRNKANTVNVANIVVYAAQHLGILVEILAGLLESNSNAKNAYNCLVHKLIDPLLFARAEIEDFRTHAKVVLMKNGTWYKDSSMEKMDDAIDAIGRTLLRAICFPLAPKFVPGIRDMLVSKEYEDLLDVEQLGNMDIENSAVTYNRKFFLRIVVILHQAQKERKALQKARGVSIILPELLNILLNELDAQKNNGRDTSYYGAMVLAVIIPLLQNLATEMKQNAESKPEVYIYSAALLDVVSVIYNVLNLANNKQIMVYSGERSEILAKMNEEAVSFVIKYLDEGYQYVGQKNKRKALMNEGDFEGHDNRLMIRKYYCETHQSTPITSIVHTIHTMWDVLLLLISLSLEYADTNIQRILQLLYQDSSTNDHEHYEVEAFNTLIKPKIATNSGKHYKRCEEFAATLVSMYSHANDMATLVDHIGKFIEGMKRVKQRAAFLTHIPAIQAFHNSSRESSSSQIPIVIRHFTTWLKNTRTKEFIQYPLISYLSGIEVTSTVVGKVVSAFENLLPAVRLKQTPEGVLMALYSIISIRKINAWLSIDGSHIIWSTHMQNIYEYVSDLTKIVGDDCSPQIWNALFWFAYHLSLIARDNPYLYGHMNDGVEMILKKIKYVMQAKTNDREFIKTATTLLTSNANVFRDVEVYSSLISIATTALINFEMDEGLMENIRSAVGVLAQNGKLFAEVFNIKLLTEILKTMQQEQTTTKMKSDALYIVKLVLQMSTDLYRQSDIAQLFDQLVKAASQMAKYANLEDVLILEMINEILALVLFVLRREEQLETHTCSISIVKDFLTAAATTANVEIENNMQVDLPNSLRSALDDIKGAIKFIPGQGGKRTLAAMQQVAELYKFIVAKCKSQKFMDLIQWEGTIDHHKDTIKNLMVIIAPTLVGREEGAVLLRVVESAKHSETSSFTRNLADAVVLGKVIKMMQEDDKAQERTPCAYVQASKPVTKVIGLLMKVLKSYNKKHTEYMLYLSSLLYVITADLQADDVVVVFKYIVKMNAYTPRMMDMEPYILENLCDSELELLGRIMEISPGRYIKTYAVSALFSIACAQQVICSKRRGVLGNRGTQLEVFKVLCGIQVERTAHVVRTFFLKAKSKNTWKAFTEQVVSLYHKAENLEAPYEWLARAAALEVLMLVMDRQHLKTLSNIKGEPKRKVLDDVDTIIRLHSRHISQVAKQREHHGGPETMHWVVMNYLINTAISIKMFISTRFQVNKYLKMVHYAFAEQLLDLARLGIDFMQPGTPYAKNDILYSQIAANVYMGLYSCIRTVEGLSNSQIAKLARPWMKRIHVVVYIVTQFVGLIASQDADMFAYVARWMNIVSDAQLRDATRWYIPHMLTAIIKQWHRVHKEIATFKGEKSEILRSNKILRNCITESISSCDNTSLQTLFLLLSPKMRLFMKENTDVFNRN</sequence>
<proteinExistence type="predicted"/>
<dbReference type="Proteomes" id="UP001195914">
    <property type="component" value="Unassembled WGS sequence"/>
</dbReference>
<dbReference type="SUPFAM" id="SSF48371">
    <property type="entry name" value="ARM repeat"/>
    <property type="match status" value="1"/>
</dbReference>
<gene>
    <name evidence="2" type="ORF">X943_002187</name>
</gene>
<protein>
    <submittedName>
        <fullName evidence="2">Uncharacterized protein</fullName>
    </submittedName>
</protein>
<reference evidence="2" key="2">
    <citation type="submission" date="2021-05" db="EMBL/GenBank/DDBJ databases">
        <authorList>
            <person name="Pain A."/>
        </authorList>
    </citation>
    <scope>NUCLEOTIDE SEQUENCE</scope>
    <source>
        <strain evidence="2">1802A</strain>
    </source>
</reference>
<evidence type="ECO:0000313" key="3">
    <source>
        <dbReference type="Proteomes" id="UP001195914"/>
    </source>
</evidence>
<keyword evidence="3" id="KW-1185">Reference proteome</keyword>
<feature type="region of interest" description="Disordered" evidence="1">
    <location>
        <begin position="92"/>
        <end position="112"/>
    </location>
</feature>
<name>A0AAD9G7C4_BABDI</name>
<comment type="caution">
    <text evidence="2">The sequence shown here is derived from an EMBL/GenBank/DDBJ whole genome shotgun (WGS) entry which is preliminary data.</text>
</comment>
<evidence type="ECO:0000256" key="1">
    <source>
        <dbReference type="SAM" id="MobiDB-lite"/>
    </source>
</evidence>